<dbReference type="SUPFAM" id="SSF54160">
    <property type="entry name" value="Chromo domain-like"/>
    <property type="match status" value="1"/>
</dbReference>
<name>A0A9Q3HYB8_9BASI</name>
<keyword evidence="2" id="KW-0539">Nucleus</keyword>
<protein>
    <recommendedName>
        <fullName evidence="3">Chromo domain-containing protein</fullName>
    </recommendedName>
</protein>
<dbReference type="InterPro" id="IPR016197">
    <property type="entry name" value="Chromo-like_dom_sf"/>
</dbReference>
<dbReference type="PANTHER" id="PTHR22812">
    <property type="entry name" value="CHROMOBOX PROTEIN"/>
    <property type="match status" value="1"/>
</dbReference>
<dbReference type="EMBL" id="AVOT02028209">
    <property type="protein sequence ID" value="MBW0520617.1"/>
    <property type="molecule type" value="Genomic_DNA"/>
</dbReference>
<sequence>MPNRNQEPPPQIIIEDKEEWEVLQILDSKFKRRNSWYLVEWTGFSQEPERCTWEPTEKLKHCPELVKDFHILKSQDIIHQELHHLWCLLGRGITECKSHSLYGPLEVFSPFVVRITLAIL</sequence>
<evidence type="ECO:0000313" key="4">
    <source>
        <dbReference type="EMBL" id="MBW0520617.1"/>
    </source>
</evidence>
<dbReference type="Proteomes" id="UP000765509">
    <property type="component" value="Unassembled WGS sequence"/>
</dbReference>
<dbReference type="InterPro" id="IPR000953">
    <property type="entry name" value="Chromo/chromo_shadow_dom"/>
</dbReference>
<dbReference type="InterPro" id="IPR023780">
    <property type="entry name" value="Chromo_domain"/>
</dbReference>
<reference evidence="4" key="1">
    <citation type="submission" date="2021-03" db="EMBL/GenBank/DDBJ databases">
        <title>Draft genome sequence of rust myrtle Austropuccinia psidii MF-1, a brazilian biotype.</title>
        <authorList>
            <person name="Quecine M.C."/>
            <person name="Pachon D.M.R."/>
            <person name="Bonatelli M.L."/>
            <person name="Correr F.H."/>
            <person name="Franceschini L.M."/>
            <person name="Leite T.F."/>
            <person name="Margarido G.R.A."/>
            <person name="Almeida C.A."/>
            <person name="Ferrarezi J.A."/>
            <person name="Labate C.A."/>
        </authorList>
    </citation>
    <scope>NUCLEOTIDE SEQUENCE</scope>
    <source>
        <strain evidence="4">MF-1</strain>
    </source>
</reference>
<feature type="domain" description="Chromo" evidence="3">
    <location>
        <begin position="20"/>
        <end position="70"/>
    </location>
</feature>
<dbReference type="AlphaFoldDB" id="A0A9Q3HYB8"/>
<dbReference type="GO" id="GO:0006338">
    <property type="term" value="P:chromatin remodeling"/>
    <property type="evidence" value="ECO:0007669"/>
    <property type="project" value="UniProtKB-ARBA"/>
</dbReference>
<evidence type="ECO:0000256" key="2">
    <source>
        <dbReference type="ARBA" id="ARBA00023242"/>
    </source>
</evidence>
<evidence type="ECO:0000313" key="5">
    <source>
        <dbReference type="Proteomes" id="UP000765509"/>
    </source>
</evidence>
<dbReference type="SMART" id="SM00298">
    <property type="entry name" value="CHROMO"/>
    <property type="match status" value="1"/>
</dbReference>
<comment type="subcellular location">
    <subcellularLocation>
        <location evidence="1">Nucleus</location>
    </subcellularLocation>
</comment>
<accession>A0A9Q3HYB8</accession>
<dbReference type="InterPro" id="IPR051219">
    <property type="entry name" value="Heterochromatin_chromo-domain"/>
</dbReference>
<evidence type="ECO:0000259" key="3">
    <source>
        <dbReference type="PROSITE" id="PS50013"/>
    </source>
</evidence>
<organism evidence="4 5">
    <name type="scientific">Austropuccinia psidii MF-1</name>
    <dbReference type="NCBI Taxonomy" id="1389203"/>
    <lineage>
        <taxon>Eukaryota</taxon>
        <taxon>Fungi</taxon>
        <taxon>Dikarya</taxon>
        <taxon>Basidiomycota</taxon>
        <taxon>Pucciniomycotina</taxon>
        <taxon>Pucciniomycetes</taxon>
        <taxon>Pucciniales</taxon>
        <taxon>Sphaerophragmiaceae</taxon>
        <taxon>Austropuccinia</taxon>
    </lineage>
</organism>
<evidence type="ECO:0000256" key="1">
    <source>
        <dbReference type="ARBA" id="ARBA00004123"/>
    </source>
</evidence>
<keyword evidence="5" id="KW-1185">Reference proteome</keyword>
<dbReference type="GO" id="GO:0005634">
    <property type="term" value="C:nucleus"/>
    <property type="evidence" value="ECO:0007669"/>
    <property type="project" value="UniProtKB-SubCell"/>
</dbReference>
<proteinExistence type="predicted"/>
<dbReference type="Gene3D" id="2.40.50.40">
    <property type="match status" value="1"/>
</dbReference>
<gene>
    <name evidence="4" type="ORF">O181_060332</name>
</gene>
<dbReference type="CDD" id="cd00024">
    <property type="entry name" value="CD_CSD"/>
    <property type="match status" value="1"/>
</dbReference>
<comment type="caution">
    <text evidence="4">The sequence shown here is derived from an EMBL/GenBank/DDBJ whole genome shotgun (WGS) entry which is preliminary data.</text>
</comment>
<dbReference type="Pfam" id="PF00385">
    <property type="entry name" value="Chromo"/>
    <property type="match status" value="1"/>
</dbReference>
<dbReference type="PROSITE" id="PS50013">
    <property type="entry name" value="CHROMO_2"/>
    <property type="match status" value="1"/>
</dbReference>